<keyword evidence="2" id="KW-0560">Oxidoreductase</keyword>
<comment type="caution">
    <text evidence="4">The sequence shown here is derived from an EMBL/GenBank/DDBJ whole genome shotgun (WGS) entry which is preliminary data.</text>
</comment>
<evidence type="ECO:0000259" key="3">
    <source>
        <dbReference type="Pfam" id="PF05368"/>
    </source>
</evidence>
<protein>
    <recommendedName>
        <fullName evidence="3">NmrA-like domain-containing protein</fullName>
    </recommendedName>
</protein>
<gene>
    <name evidence="4" type="ORF">NPX13_g1127</name>
</gene>
<dbReference type="VEuPathDB" id="FungiDB:F4678DRAFT_447009"/>
<keyword evidence="5" id="KW-1185">Reference proteome</keyword>
<evidence type="ECO:0000256" key="2">
    <source>
        <dbReference type="ARBA" id="ARBA00023002"/>
    </source>
</evidence>
<dbReference type="Pfam" id="PF05368">
    <property type="entry name" value="NmrA"/>
    <property type="match status" value="1"/>
</dbReference>
<dbReference type="AlphaFoldDB" id="A0A9W8NMM4"/>
<evidence type="ECO:0000313" key="5">
    <source>
        <dbReference type="Proteomes" id="UP001148614"/>
    </source>
</evidence>
<accession>A0A9W8NMM4</accession>
<dbReference type="InterPro" id="IPR008030">
    <property type="entry name" value="NmrA-like"/>
</dbReference>
<dbReference type="EMBL" id="JANPWZ010000096">
    <property type="protein sequence ID" value="KAJ3579440.1"/>
    <property type="molecule type" value="Genomic_DNA"/>
</dbReference>
<dbReference type="InterPro" id="IPR051609">
    <property type="entry name" value="NmrA/Isoflavone_reductase-like"/>
</dbReference>
<reference evidence="4" key="1">
    <citation type="submission" date="2022-07" db="EMBL/GenBank/DDBJ databases">
        <title>Genome Sequence of Xylaria arbuscula.</title>
        <authorList>
            <person name="Buettner E."/>
        </authorList>
    </citation>
    <scope>NUCLEOTIDE SEQUENCE</scope>
    <source>
        <strain evidence="4">VT107</strain>
    </source>
</reference>
<sequence>MLFLIVGVSGNLGLKLADALIRRGHQVRGASRSKSSIPESDLARFEGFHQIRTWYDTDTLRQAVRGVDTVVCTYTPMPSLALEAELLLVRIMEEEGVTRCVPSAWNLDWSQLEWGQVPYYDVFLALKRQLELSSTVKPLYIFVGILCEVFFSVPGHGGFAPANHGVWDPERKRAVVWGSGHEKWQITTECDAAEFTAELIQDLSNETGIYRFCSFEKSTREMAEAYENARGVKVTIDNAGNLEDLKAVAANAVEKLGLQRSWEWMGYFYQLYQLNGTFYMRELDNDRYTAVNATSLERFLELNPQI</sequence>
<organism evidence="4 5">
    <name type="scientific">Xylaria arbuscula</name>
    <dbReference type="NCBI Taxonomy" id="114810"/>
    <lineage>
        <taxon>Eukaryota</taxon>
        <taxon>Fungi</taxon>
        <taxon>Dikarya</taxon>
        <taxon>Ascomycota</taxon>
        <taxon>Pezizomycotina</taxon>
        <taxon>Sordariomycetes</taxon>
        <taxon>Xylariomycetidae</taxon>
        <taxon>Xylariales</taxon>
        <taxon>Xylariaceae</taxon>
        <taxon>Xylaria</taxon>
    </lineage>
</organism>
<dbReference type="PANTHER" id="PTHR47706">
    <property type="entry name" value="NMRA-LIKE FAMILY PROTEIN"/>
    <property type="match status" value="1"/>
</dbReference>
<keyword evidence="1" id="KW-0521">NADP</keyword>
<dbReference type="InterPro" id="IPR036291">
    <property type="entry name" value="NAD(P)-bd_dom_sf"/>
</dbReference>
<evidence type="ECO:0000313" key="4">
    <source>
        <dbReference type="EMBL" id="KAJ3579440.1"/>
    </source>
</evidence>
<dbReference type="SUPFAM" id="SSF51735">
    <property type="entry name" value="NAD(P)-binding Rossmann-fold domains"/>
    <property type="match status" value="1"/>
</dbReference>
<evidence type="ECO:0000256" key="1">
    <source>
        <dbReference type="ARBA" id="ARBA00022857"/>
    </source>
</evidence>
<dbReference type="Gene3D" id="3.90.25.10">
    <property type="entry name" value="UDP-galactose 4-epimerase, domain 1"/>
    <property type="match status" value="1"/>
</dbReference>
<dbReference type="Gene3D" id="3.40.50.720">
    <property type="entry name" value="NAD(P)-binding Rossmann-like Domain"/>
    <property type="match status" value="1"/>
</dbReference>
<dbReference type="Proteomes" id="UP001148614">
    <property type="component" value="Unassembled WGS sequence"/>
</dbReference>
<dbReference type="PANTHER" id="PTHR47706:SF9">
    <property type="entry name" value="NMRA-LIKE DOMAIN-CONTAINING PROTEIN-RELATED"/>
    <property type="match status" value="1"/>
</dbReference>
<dbReference type="GO" id="GO:0016491">
    <property type="term" value="F:oxidoreductase activity"/>
    <property type="evidence" value="ECO:0007669"/>
    <property type="project" value="UniProtKB-KW"/>
</dbReference>
<feature type="domain" description="NmrA-like" evidence="3">
    <location>
        <begin position="4"/>
        <end position="256"/>
    </location>
</feature>
<proteinExistence type="predicted"/>
<name>A0A9W8NMM4_9PEZI</name>